<evidence type="ECO:0000256" key="1">
    <source>
        <dbReference type="SAM" id="Phobius"/>
    </source>
</evidence>
<keyword evidence="1" id="KW-0812">Transmembrane</keyword>
<accession>A0A4X2JTF8</accession>
<dbReference type="AlphaFoldDB" id="A0A4X2JTF8"/>
<dbReference type="Proteomes" id="UP000314987">
    <property type="component" value="Unassembled WGS sequence"/>
</dbReference>
<feature type="transmembrane region" description="Helical" evidence="1">
    <location>
        <begin position="12"/>
        <end position="35"/>
    </location>
</feature>
<organism evidence="2 3">
    <name type="scientific">Vombatus ursinus</name>
    <name type="common">Common wombat</name>
    <dbReference type="NCBI Taxonomy" id="29139"/>
    <lineage>
        <taxon>Eukaryota</taxon>
        <taxon>Metazoa</taxon>
        <taxon>Chordata</taxon>
        <taxon>Craniata</taxon>
        <taxon>Vertebrata</taxon>
        <taxon>Euteleostomi</taxon>
        <taxon>Mammalia</taxon>
        <taxon>Metatheria</taxon>
        <taxon>Diprotodontia</taxon>
        <taxon>Vombatidae</taxon>
        <taxon>Vombatus</taxon>
    </lineage>
</organism>
<evidence type="ECO:0000313" key="2">
    <source>
        <dbReference type="Ensembl" id="ENSVURP00010002829.1"/>
    </source>
</evidence>
<sequence>MQPSEMVMNLRQVFLSVLMFGVAGLLLFMYLQAWIEEQHTDRMEKKRGITTSELKTTNYFQLAPRIRFQAPGSK</sequence>
<keyword evidence="1" id="KW-1133">Transmembrane helix</keyword>
<keyword evidence="1" id="KW-0472">Membrane</keyword>
<dbReference type="GeneTree" id="ENSGT00940000160563"/>
<dbReference type="Ensembl" id="ENSVURT00010003204.1">
    <property type="protein sequence ID" value="ENSVURP00010002829.1"/>
    <property type="gene ID" value="ENSVURG00010002286.1"/>
</dbReference>
<reference evidence="2" key="3">
    <citation type="submission" date="2025-09" db="UniProtKB">
        <authorList>
            <consortium name="Ensembl"/>
        </authorList>
    </citation>
    <scope>IDENTIFICATION</scope>
</reference>
<keyword evidence="3" id="KW-1185">Reference proteome</keyword>
<protein>
    <submittedName>
        <fullName evidence="2">Uncharacterized protein</fullName>
    </submittedName>
</protein>
<name>A0A4X2JTF8_VOMUR</name>
<reference evidence="3" key="1">
    <citation type="submission" date="2018-12" db="EMBL/GenBank/DDBJ databases">
        <authorList>
            <person name="Yazar S."/>
        </authorList>
    </citation>
    <scope>NUCLEOTIDE SEQUENCE [LARGE SCALE GENOMIC DNA]</scope>
</reference>
<proteinExistence type="predicted"/>
<evidence type="ECO:0000313" key="3">
    <source>
        <dbReference type="Proteomes" id="UP000314987"/>
    </source>
</evidence>
<reference evidence="2" key="2">
    <citation type="submission" date="2025-08" db="UniProtKB">
        <authorList>
            <consortium name="Ensembl"/>
        </authorList>
    </citation>
    <scope>IDENTIFICATION</scope>
</reference>